<feature type="domain" description="N-acetyltransferase" evidence="3">
    <location>
        <begin position="3"/>
        <end position="168"/>
    </location>
</feature>
<dbReference type="OrthoDB" id="9796381at2"/>
<evidence type="ECO:0000313" key="5">
    <source>
        <dbReference type="Proteomes" id="UP000184172"/>
    </source>
</evidence>
<dbReference type="InterPro" id="IPR000182">
    <property type="entry name" value="GNAT_dom"/>
</dbReference>
<dbReference type="PANTHER" id="PTHR43877:SF2">
    <property type="entry name" value="AMINOALKYLPHOSPHONATE N-ACETYLTRANSFERASE-RELATED"/>
    <property type="match status" value="1"/>
</dbReference>
<dbReference type="Proteomes" id="UP000184172">
    <property type="component" value="Unassembled WGS sequence"/>
</dbReference>
<dbReference type="Pfam" id="PF00583">
    <property type="entry name" value="Acetyltransf_1"/>
    <property type="match status" value="1"/>
</dbReference>
<evidence type="ECO:0000313" key="4">
    <source>
        <dbReference type="EMBL" id="SHJ74940.1"/>
    </source>
</evidence>
<dbReference type="InterPro" id="IPR016181">
    <property type="entry name" value="Acyl_CoA_acyltransferase"/>
</dbReference>
<keyword evidence="5" id="KW-1185">Reference proteome</keyword>
<protein>
    <submittedName>
        <fullName evidence="4">Acetyltransferase (GNAT) domain-containing protein</fullName>
    </submittedName>
</protein>
<dbReference type="EMBL" id="FQYV01000024">
    <property type="protein sequence ID" value="SHJ74940.1"/>
    <property type="molecule type" value="Genomic_DNA"/>
</dbReference>
<dbReference type="SUPFAM" id="SSF55729">
    <property type="entry name" value="Acyl-CoA N-acyltransferases (Nat)"/>
    <property type="match status" value="1"/>
</dbReference>
<keyword evidence="2" id="KW-0012">Acyltransferase</keyword>
<accession>A0A1M6LUT1</accession>
<dbReference type="Gene3D" id="3.40.630.30">
    <property type="match status" value="1"/>
</dbReference>
<evidence type="ECO:0000256" key="1">
    <source>
        <dbReference type="ARBA" id="ARBA00022679"/>
    </source>
</evidence>
<dbReference type="PROSITE" id="PS51186">
    <property type="entry name" value="GNAT"/>
    <property type="match status" value="1"/>
</dbReference>
<dbReference type="STRING" id="797419.SAMN05216556_12211"/>
<evidence type="ECO:0000259" key="3">
    <source>
        <dbReference type="PROSITE" id="PS51186"/>
    </source>
</evidence>
<sequence>MDNHFRKATPSDASTIWEILQFAIASRKNDGSNQWQDGYPNPEVIAADIQKGAGYVLTQNNEIVGYVAILINDEPEYAKIEGKWLTNDDFVVFHRVAIAENWLGKGQAKELLFQIEKFARSHKINSIKADTNFDNKPMLQLFDNAGYVYCGEVYFRGSPRKAYEKVLK</sequence>
<dbReference type="RefSeq" id="WP_073220523.1">
    <property type="nucleotide sequence ID" value="NZ_FNNS01000022.1"/>
</dbReference>
<name>A0A1M6LUT1_9FLAO</name>
<dbReference type="InterPro" id="IPR050832">
    <property type="entry name" value="Bact_Acetyltransf"/>
</dbReference>
<organism evidence="4 5">
    <name type="scientific">Aequorivita viscosa</name>
    <dbReference type="NCBI Taxonomy" id="797419"/>
    <lineage>
        <taxon>Bacteria</taxon>
        <taxon>Pseudomonadati</taxon>
        <taxon>Bacteroidota</taxon>
        <taxon>Flavobacteriia</taxon>
        <taxon>Flavobacteriales</taxon>
        <taxon>Flavobacteriaceae</taxon>
        <taxon>Aequorivita</taxon>
    </lineage>
</organism>
<dbReference type="GO" id="GO:0016747">
    <property type="term" value="F:acyltransferase activity, transferring groups other than amino-acyl groups"/>
    <property type="evidence" value="ECO:0007669"/>
    <property type="project" value="InterPro"/>
</dbReference>
<dbReference type="PANTHER" id="PTHR43877">
    <property type="entry name" value="AMINOALKYLPHOSPHONATE N-ACETYLTRANSFERASE-RELATED-RELATED"/>
    <property type="match status" value="1"/>
</dbReference>
<dbReference type="CDD" id="cd04301">
    <property type="entry name" value="NAT_SF"/>
    <property type="match status" value="1"/>
</dbReference>
<keyword evidence="1 4" id="KW-0808">Transferase</keyword>
<evidence type="ECO:0000256" key="2">
    <source>
        <dbReference type="ARBA" id="ARBA00023315"/>
    </source>
</evidence>
<proteinExistence type="predicted"/>
<gene>
    <name evidence="4" type="ORF">SAMN04487908_12448</name>
</gene>
<dbReference type="AlphaFoldDB" id="A0A1M6LUT1"/>
<reference evidence="5" key="1">
    <citation type="submission" date="2016-11" db="EMBL/GenBank/DDBJ databases">
        <authorList>
            <person name="Varghese N."/>
            <person name="Submissions S."/>
        </authorList>
    </citation>
    <scope>NUCLEOTIDE SEQUENCE [LARGE SCALE GENOMIC DNA]</scope>
    <source>
        <strain evidence="5">DSM 26349</strain>
    </source>
</reference>